<keyword evidence="3" id="KW-1185">Reference proteome</keyword>
<protein>
    <submittedName>
        <fullName evidence="2">Uncharacterized protein</fullName>
    </submittedName>
</protein>
<sequence>SRAMSRSRGSFPAARVSRLSLLEALVNGHLEEEVRWVAGGAAGGIEEESCAAGMGGSSTSGRGSSKGKQGQQGEAGLAAAEPIKGGSRARRGRNTG</sequence>
<name>A0AA38G576_TAXCH</name>
<feature type="region of interest" description="Disordered" evidence="1">
    <location>
        <begin position="48"/>
        <end position="96"/>
    </location>
</feature>
<proteinExistence type="predicted"/>
<evidence type="ECO:0000313" key="3">
    <source>
        <dbReference type="Proteomes" id="UP000824469"/>
    </source>
</evidence>
<gene>
    <name evidence="2" type="ORF">KI387_024302</name>
</gene>
<evidence type="ECO:0000256" key="1">
    <source>
        <dbReference type="SAM" id="MobiDB-lite"/>
    </source>
</evidence>
<dbReference type="EMBL" id="JAHRHJ020000005">
    <property type="protein sequence ID" value="KAH9315675.1"/>
    <property type="molecule type" value="Genomic_DNA"/>
</dbReference>
<feature type="compositionally biased region" description="Low complexity" evidence="1">
    <location>
        <begin position="59"/>
        <end position="80"/>
    </location>
</feature>
<feature type="non-terminal residue" evidence="2">
    <location>
        <position position="1"/>
    </location>
</feature>
<dbReference type="Proteomes" id="UP000824469">
    <property type="component" value="Unassembled WGS sequence"/>
</dbReference>
<dbReference type="AlphaFoldDB" id="A0AA38G576"/>
<reference evidence="2 3" key="1">
    <citation type="journal article" date="2021" name="Nat. Plants">
        <title>The Taxus genome provides insights into paclitaxel biosynthesis.</title>
        <authorList>
            <person name="Xiong X."/>
            <person name="Gou J."/>
            <person name="Liao Q."/>
            <person name="Li Y."/>
            <person name="Zhou Q."/>
            <person name="Bi G."/>
            <person name="Li C."/>
            <person name="Du R."/>
            <person name="Wang X."/>
            <person name="Sun T."/>
            <person name="Guo L."/>
            <person name="Liang H."/>
            <person name="Lu P."/>
            <person name="Wu Y."/>
            <person name="Zhang Z."/>
            <person name="Ro D.K."/>
            <person name="Shang Y."/>
            <person name="Huang S."/>
            <person name="Yan J."/>
        </authorList>
    </citation>
    <scope>NUCLEOTIDE SEQUENCE [LARGE SCALE GENOMIC DNA]</scope>
    <source>
        <strain evidence="2">Ta-2019</strain>
    </source>
</reference>
<comment type="caution">
    <text evidence="2">The sequence shown here is derived from an EMBL/GenBank/DDBJ whole genome shotgun (WGS) entry which is preliminary data.</text>
</comment>
<organism evidence="2 3">
    <name type="scientific">Taxus chinensis</name>
    <name type="common">Chinese yew</name>
    <name type="synonym">Taxus wallichiana var. chinensis</name>
    <dbReference type="NCBI Taxonomy" id="29808"/>
    <lineage>
        <taxon>Eukaryota</taxon>
        <taxon>Viridiplantae</taxon>
        <taxon>Streptophyta</taxon>
        <taxon>Embryophyta</taxon>
        <taxon>Tracheophyta</taxon>
        <taxon>Spermatophyta</taxon>
        <taxon>Pinopsida</taxon>
        <taxon>Pinidae</taxon>
        <taxon>Conifers II</taxon>
        <taxon>Cupressales</taxon>
        <taxon>Taxaceae</taxon>
        <taxon>Taxus</taxon>
    </lineage>
</organism>
<accession>A0AA38G576</accession>
<evidence type="ECO:0000313" key="2">
    <source>
        <dbReference type="EMBL" id="KAH9315675.1"/>
    </source>
</evidence>
<feature type="non-terminal residue" evidence="2">
    <location>
        <position position="96"/>
    </location>
</feature>
<feature type="compositionally biased region" description="Basic residues" evidence="1">
    <location>
        <begin position="87"/>
        <end position="96"/>
    </location>
</feature>